<dbReference type="InterPro" id="IPR022770">
    <property type="entry name" value="IucA/IucC-like_C"/>
</dbReference>
<organism evidence="4 5">
    <name type="scientific">Nitratireductor thuwali</name>
    <dbReference type="NCBI Taxonomy" id="2267699"/>
    <lineage>
        <taxon>Bacteria</taxon>
        <taxon>Pseudomonadati</taxon>
        <taxon>Pseudomonadota</taxon>
        <taxon>Alphaproteobacteria</taxon>
        <taxon>Hyphomicrobiales</taxon>
        <taxon>Phyllobacteriaceae</taxon>
        <taxon>Nitratireductor</taxon>
    </lineage>
</organism>
<protein>
    <submittedName>
        <fullName evidence="4">Aerobactin synthase</fullName>
        <ecNumber evidence="4">6.3.2.39</ecNumber>
    </submittedName>
</protein>
<keyword evidence="4" id="KW-0436">Ligase</keyword>
<dbReference type="InterPro" id="IPR007310">
    <property type="entry name" value="Aerobactin_biosyn_IucA/IucC_N"/>
</dbReference>
<dbReference type="InterPro" id="IPR037455">
    <property type="entry name" value="LucA/IucC-like"/>
</dbReference>
<dbReference type="PANTHER" id="PTHR34384:SF6">
    <property type="entry name" value="STAPHYLOFERRIN B SYNTHASE"/>
    <property type="match status" value="1"/>
</dbReference>
<dbReference type="Gene3D" id="3.30.310.280">
    <property type="match status" value="1"/>
</dbReference>
<evidence type="ECO:0000256" key="1">
    <source>
        <dbReference type="ARBA" id="ARBA00004924"/>
    </source>
</evidence>
<evidence type="ECO:0000313" key="5">
    <source>
        <dbReference type="Proteomes" id="UP001342418"/>
    </source>
</evidence>
<feature type="domain" description="Aerobactin siderophore biosynthesis IucA/IucC-like C-terminal" evidence="3">
    <location>
        <begin position="412"/>
        <end position="567"/>
    </location>
</feature>
<comment type="pathway">
    <text evidence="1">Siderophore biosynthesis.</text>
</comment>
<evidence type="ECO:0000313" key="4">
    <source>
        <dbReference type="EMBL" id="UUP16580.1"/>
    </source>
</evidence>
<dbReference type="GO" id="GO:0016874">
    <property type="term" value="F:ligase activity"/>
    <property type="evidence" value="ECO:0007669"/>
    <property type="project" value="UniProtKB-KW"/>
</dbReference>
<keyword evidence="5" id="KW-1185">Reference proteome</keyword>
<dbReference type="Gene3D" id="1.10.510.40">
    <property type="match status" value="1"/>
</dbReference>
<gene>
    <name evidence="4" type="primary">iucC</name>
    <name evidence="4" type="ORF">NTH_01027</name>
</gene>
<dbReference type="Gene3D" id="6.10.250.3370">
    <property type="match status" value="1"/>
</dbReference>
<name>A0ABY5MEW8_9HYPH</name>
<dbReference type="Proteomes" id="UP001342418">
    <property type="component" value="Chromosome"/>
</dbReference>
<reference evidence="4 5" key="1">
    <citation type="submission" date="2018-07" db="EMBL/GenBank/DDBJ databases">
        <title>Genome sequence of Nitratireductor thuwali#1536.</title>
        <authorList>
            <person name="Michoud G."/>
            <person name="Merlino G."/>
            <person name="Sefrji F.O."/>
            <person name="Daffonchio D."/>
        </authorList>
    </citation>
    <scope>NUCLEOTIDE SEQUENCE [LARGE SCALE GENOMIC DNA]</scope>
    <source>
        <strain evidence="5">Nit1536</strain>
    </source>
</reference>
<dbReference type="EMBL" id="CP030941">
    <property type="protein sequence ID" value="UUP16580.1"/>
    <property type="molecule type" value="Genomic_DNA"/>
</dbReference>
<accession>A0ABY5MEW8</accession>
<proteinExistence type="predicted"/>
<sequence>MLGPLPDGRAVEHESWRAINRAAVAKMVSELAYEEAFQPAPLDRHETRWELRLASGVTYRFDAMRRIWGQLTVRPESLVRLAEGRELPVDDAVAFLADARETLRISPPTFCTYARELYNTLMADARILAARTDLSAGDLAALPDTELQRLLDGHPKAPASKGRLGWGLQDFAAYAPEFGGTIRLFWLAAARDRCRLSLAPDVGEESLLAAALDETEIERLKAACAEAGVSFRTHLLLPVHPWQWQGMLAAQFASEVAAGRLVPLGAFGDPFVPQQSLRTLANTRRADALHVKLPITILNTSAWRGVPGKYMDVGPVFSRWLAGCARHDPALQPLRVLEEVAGAFYPHPHYEHVPDAPYQFCEMLGVIWRESPDAHLSDGRRPMMMGALPQRDASGRPIVSALIARSGLGHAEWLDRLFGAVAVPLYHFMCRYGVGFIAHGQNVTVILDGAIPVGVAIKDFQGDADLVDQAFPELETLPEHVRKTLKRRPPAHLLQHLQTGQFASVLRFLSEALADHDGLDETVFYATLAGRLRRYQAEHPELSERFALFDLFRPKVPRIAINRVRFAIGYGDAGERPLPDLGTDLDNPLHIAETAHSSRATARSLLSGASL</sequence>
<dbReference type="Pfam" id="PF06276">
    <property type="entry name" value="FhuF"/>
    <property type="match status" value="1"/>
</dbReference>
<evidence type="ECO:0000259" key="2">
    <source>
        <dbReference type="Pfam" id="PF04183"/>
    </source>
</evidence>
<dbReference type="Pfam" id="PF04183">
    <property type="entry name" value="IucA_IucC"/>
    <property type="match status" value="1"/>
</dbReference>
<feature type="domain" description="Aerobactin siderophore biosynthesis IucA/IucC N-terminal" evidence="2">
    <location>
        <begin position="148"/>
        <end position="389"/>
    </location>
</feature>
<evidence type="ECO:0000259" key="3">
    <source>
        <dbReference type="Pfam" id="PF06276"/>
    </source>
</evidence>
<dbReference type="PANTHER" id="PTHR34384">
    <property type="entry name" value="L-2,3-DIAMINOPROPANOATE--CITRATE LIGASE"/>
    <property type="match status" value="1"/>
</dbReference>
<dbReference type="EC" id="6.3.2.39" evidence="4"/>
<dbReference type="RefSeq" id="WP_338528992.1">
    <property type="nucleotide sequence ID" value="NZ_CP030941.1"/>
</dbReference>